<name>A0A1F4UJD9_UNCKA</name>
<proteinExistence type="predicted"/>
<sequence>MQTILKFRVDEGLALAAAMEVMRQVYKPTYTPVLVEIPMTYMDESGCWMITIFKGGGSPTGRNWTVEVRLDSKGGPMKGWVRAFPPEFLMNRERGFLQAGLSVQLMGQLSTWSLKVETPYNVPIAELHWEELPENLRKDIPRWI</sequence>
<evidence type="ECO:0000313" key="2">
    <source>
        <dbReference type="Proteomes" id="UP000176583"/>
    </source>
</evidence>
<dbReference type="AlphaFoldDB" id="A0A1F4UJD9"/>
<dbReference type="STRING" id="1802613.A2V54_01395"/>
<organism evidence="1 2">
    <name type="scientific">candidate division WWE3 bacterium RBG_19FT_COMBO_53_11</name>
    <dbReference type="NCBI Taxonomy" id="1802613"/>
    <lineage>
        <taxon>Bacteria</taxon>
        <taxon>Katanobacteria</taxon>
    </lineage>
</organism>
<evidence type="ECO:0000313" key="1">
    <source>
        <dbReference type="EMBL" id="OGC44930.1"/>
    </source>
</evidence>
<comment type="caution">
    <text evidence="1">The sequence shown here is derived from an EMBL/GenBank/DDBJ whole genome shotgun (WGS) entry which is preliminary data.</text>
</comment>
<accession>A0A1F4UJD9</accession>
<reference evidence="1 2" key="1">
    <citation type="journal article" date="2016" name="Nat. Commun.">
        <title>Thousands of microbial genomes shed light on interconnected biogeochemical processes in an aquifer system.</title>
        <authorList>
            <person name="Anantharaman K."/>
            <person name="Brown C.T."/>
            <person name="Hug L.A."/>
            <person name="Sharon I."/>
            <person name="Castelle C.J."/>
            <person name="Probst A.J."/>
            <person name="Thomas B.C."/>
            <person name="Singh A."/>
            <person name="Wilkins M.J."/>
            <person name="Karaoz U."/>
            <person name="Brodie E.L."/>
            <person name="Williams K.H."/>
            <person name="Hubbard S.S."/>
            <person name="Banfield J.F."/>
        </authorList>
    </citation>
    <scope>NUCLEOTIDE SEQUENCE [LARGE SCALE GENOMIC DNA]</scope>
</reference>
<gene>
    <name evidence="1" type="ORF">A2V54_01395</name>
</gene>
<dbReference type="Proteomes" id="UP000176583">
    <property type="component" value="Unassembled WGS sequence"/>
</dbReference>
<protein>
    <submittedName>
        <fullName evidence="1">Uncharacterized protein</fullName>
    </submittedName>
</protein>
<dbReference type="EMBL" id="MEUW01000004">
    <property type="protein sequence ID" value="OGC44930.1"/>
    <property type="molecule type" value="Genomic_DNA"/>
</dbReference>